<keyword evidence="11" id="KW-1185">Reference proteome</keyword>
<evidence type="ECO:0000256" key="3">
    <source>
        <dbReference type="ARBA" id="ARBA00022884"/>
    </source>
</evidence>
<keyword evidence="6" id="KW-0687">Ribonucleoprotein</keyword>
<evidence type="ECO:0000256" key="1">
    <source>
        <dbReference type="ARBA" id="ARBA00022664"/>
    </source>
</evidence>
<gene>
    <name evidence="10" type="ORF">CEPIT_LOCUS18090</name>
</gene>
<reference evidence="10" key="1">
    <citation type="submission" date="2022-07" db="EMBL/GenBank/DDBJ databases">
        <authorList>
            <person name="Macas J."/>
            <person name="Novak P."/>
            <person name="Neumann P."/>
        </authorList>
    </citation>
    <scope>NUCLEOTIDE SEQUENCE</scope>
</reference>
<dbReference type="GO" id="GO:0003723">
    <property type="term" value="F:RNA binding"/>
    <property type="evidence" value="ECO:0007669"/>
    <property type="project" value="UniProtKB-UniRule"/>
</dbReference>
<evidence type="ECO:0000256" key="7">
    <source>
        <dbReference type="PROSITE-ProRule" id="PRU00626"/>
    </source>
</evidence>
<keyword evidence="5" id="KW-0508">mRNA splicing</keyword>
<dbReference type="FunFam" id="3.30.110.60:FF:000002">
    <property type="entry name" value="CRS2-associated factor 1, chloroplastic"/>
    <property type="match status" value="1"/>
</dbReference>
<sequence>MLELLPWRKWTLCSRVSYNKPSPFFEHLPRMLKHSLTGGEQDDNVKDPPFSAVTPKAPTHHKSEKKKIAKNSPTKNSKKSPDFPLISELPFDFRYSYSETNPAIEPIGFREPPKFSPFGPGRLDRKWTGTCAPAPSPADLDKVAQARQAVLGEPLTEEEIAELIEKYRYNSNCSSQINLGRGGVTHNMLEDIHNHWKRAEAVRIKCFGVPTLDMDNICFHLEDKSGGQIIYRHINVLLLFRGRGYDPKNRPIIPLMLWKPYAPIYPKLVKNVADGLTFEETKEMRSKGLSYPPLTKLTRNGVYVNVVEKVRVAFQTEELVRLDCSRVGTSDCKRISVKLRDLVPCVPILVKDEQVLLWRGKRDEAQRSVLSMEHVSETCL</sequence>
<feature type="region of interest" description="Disordered" evidence="8">
    <location>
        <begin position="36"/>
        <end position="83"/>
    </location>
</feature>
<evidence type="ECO:0000256" key="4">
    <source>
        <dbReference type="ARBA" id="ARBA00022946"/>
    </source>
</evidence>
<dbReference type="GO" id="GO:0000373">
    <property type="term" value="P:Group II intron splicing"/>
    <property type="evidence" value="ECO:0007669"/>
    <property type="project" value="InterPro"/>
</dbReference>
<dbReference type="GO" id="GO:1990904">
    <property type="term" value="C:ribonucleoprotein complex"/>
    <property type="evidence" value="ECO:0007669"/>
    <property type="project" value="UniProtKB-KW"/>
</dbReference>
<dbReference type="InterPro" id="IPR035920">
    <property type="entry name" value="YhbY-like_sf"/>
</dbReference>
<dbReference type="PROSITE" id="PS51295">
    <property type="entry name" value="CRM"/>
    <property type="match status" value="2"/>
</dbReference>
<feature type="domain" description="CRM" evidence="9">
    <location>
        <begin position="153"/>
        <end position="252"/>
    </location>
</feature>
<keyword evidence="4" id="KW-0809">Transit peptide</keyword>
<dbReference type="EMBL" id="CAMAPF010000145">
    <property type="protein sequence ID" value="CAH9107695.1"/>
    <property type="molecule type" value="Genomic_DNA"/>
</dbReference>
<dbReference type="PANTHER" id="PTHR46247">
    <property type="entry name" value="CRS2-ASSOCIATED FACTOR 1, CHLOROPLASTIC"/>
    <property type="match status" value="1"/>
</dbReference>
<accession>A0AAV0DQZ3</accession>
<evidence type="ECO:0000313" key="10">
    <source>
        <dbReference type="EMBL" id="CAH9107695.1"/>
    </source>
</evidence>
<evidence type="ECO:0000256" key="6">
    <source>
        <dbReference type="ARBA" id="ARBA00023274"/>
    </source>
</evidence>
<evidence type="ECO:0000256" key="2">
    <source>
        <dbReference type="ARBA" id="ARBA00022737"/>
    </source>
</evidence>
<keyword evidence="1" id="KW-0507">mRNA processing</keyword>
<keyword evidence="3 7" id="KW-0694">RNA-binding</keyword>
<comment type="caution">
    <text evidence="10">The sequence shown here is derived from an EMBL/GenBank/DDBJ whole genome shotgun (WGS) entry which is preliminary data.</text>
</comment>
<dbReference type="GO" id="GO:0006397">
    <property type="term" value="P:mRNA processing"/>
    <property type="evidence" value="ECO:0007669"/>
    <property type="project" value="UniProtKB-KW"/>
</dbReference>
<dbReference type="PANTHER" id="PTHR46247:SF4">
    <property type="entry name" value="CRS2-ASSOCIATED FACTOR 2, MITOCHONDRIAL"/>
    <property type="match status" value="1"/>
</dbReference>
<dbReference type="InterPro" id="IPR001890">
    <property type="entry name" value="RNA-binding_CRM"/>
</dbReference>
<dbReference type="InterPro" id="IPR044599">
    <property type="entry name" value="CAF1P_plant"/>
</dbReference>
<keyword evidence="2" id="KW-0677">Repeat</keyword>
<organism evidence="10 11">
    <name type="scientific">Cuscuta epithymum</name>
    <dbReference type="NCBI Taxonomy" id="186058"/>
    <lineage>
        <taxon>Eukaryota</taxon>
        <taxon>Viridiplantae</taxon>
        <taxon>Streptophyta</taxon>
        <taxon>Embryophyta</taxon>
        <taxon>Tracheophyta</taxon>
        <taxon>Spermatophyta</taxon>
        <taxon>Magnoliopsida</taxon>
        <taxon>eudicotyledons</taxon>
        <taxon>Gunneridae</taxon>
        <taxon>Pentapetalae</taxon>
        <taxon>asterids</taxon>
        <taxon>lamiids</taxon>
        <taxon>Solanales</taxon>
        <taxon>Convolvulaceae</taxon>
        <taxon>Cuscuteae</taxon>
        <taxon>Cuscuta</taxon>
        <taxon>Cuscuta subgen. Cuscuta</taxon>
    </lineage>
</organism>
<dbReference type="SUPFAM" id="SSF75471">
    <property type="entry name" value="YhbY-like"/>
    <property type="match status" value="2"/>
</dbReference>
<feature type="domain" description="CRM" evidence="9">
    <location>
        <begin position="274"/>
        <end position="370"/>
    </location>
</feature>
<feature type="compositionally biased region" description="Basic residues" evidence="8">
    <location>
        <begin position="58"/>
        <end position="69"/>
    </location>
</feature>
<dbReference type="SMART" id="SM01103">
    <property type="entry name" value="CRS1_YhbY"/>
    <property type="match status" value="2"/>
</dbReference>
<evidence type="ECO:0000313" key="11">
    <source>
        <dbReference type="Proteomes" id="UP001152523"/>
    </source>
</evidence>
<dbReference type="Proteomes" id="UP001152523">
    <property type="component" value="Unassembled WGS sequence"/>
</dbReference>
<evidence type="ECO:0000259" key="9">
    <source>
        <dbReference type="PROSITE" id="PS51295"/>
    </source>
</evidence>
<dbReference type="AlphaFoldDB" id="A0AAV0DQZ3"/>
<proteinExistence type="predicted"/>
<dbReference type="Pfam" id="PF01985">
    <property type="entry name" value="CRS1_YhbY"/>
    <property type="match status" value="2"/>
</dbReference>
<evidence type="ECO:0000256" key="5">
    <source>
        <dbReference type="ARBA" id="ARBA00023187"/>
    </source>
</evidence>
<name>A0AAV0DQZ3_9ASTE</name>
<protein>
    <recommendedName>
        <fullName evidence="9">CRM domain-containing protein</fullName>
    </recommendedName>
</protein>
<evidence type="ECO:0000256" key="8">
    <source>
        <dbReference type="SAM" id="MobiDB-lite"/>
    </source>
</evidence>
<dbReference type="Gene3D" id="3.30.110.60">
    <property type="entry name" value="YhbY-like"/>
    <property type="match status" value="2"/>
</dbReference>